<sequence length="157" mass="16578">MKWNPALVLAAALAPAGAACAQGVAYVDVPVQGRENVSYAYADVLRAIPTYEINRIVEPVVQCGEETLDASARTNAGDGLAPNGPAQKAAADASGPGKGTGTEAAAPPCRTVMVEREERRISGYDVEYRYKGELYLSRMDVDPGNKLRIRVTVAPAD</sequence>
<feature type="region of interest" description="Disordered" evidence="1">
    <location>
        <begin position="72"/>
        <end position="108"/>
    </location>
</feature>
<protein>
    <recommendedName>
        <fullName evidence="5">Lipoprotein</fullName>
    </recommendedName>
</protein>
<keyword evidence="2" id="KW-0732">Signal</keyword>
<feature type="signal peptide" evidence="2">
    <location>
        <begin position="1"/>
        <end position="21"/>
    </location>
</feature>
<name>A0AAW9R4P1_9GAMM</name>
<dbReference type="EMBL" id="JBBDHC010000017">
    <property type="protein sequence ID" value="MEJ1250260.1"/>
    <property type="molecule type" value="Genomic_DNA"/>
</dbReference>
<evidence type="ECO:0000313" key="3">
    <source>
        <dbReference type="EMBL" id="MEJ1250260.1"/>
    </source>
</evidence>
<reference evidence="3 4" key="1">
    <citation type="journal article" date="2016" name="Antonie Van Leeuwenhoek">
        <title>Denitratimonas tolerans gen. nov., sp. nov., a denitrifying bacterium isolated from a bioreactor for tannery wastewater treatment.</title>
        <authorList>
            <person name="Han S.I."/>
            <person name="Kim J.O."/>
            <person name="Lee Y.R."/>
            <person name="Ekpeghere K.I."/>
            <person name="Koh S.C."/>
            <person name="Whang K.S."/>
        </authorList>
    </citation>
    <scope>NUCLEOTIDE SEQUENCE [LARGE SCALE GENOMIC DNA]</scope>
    <source>
        <strain evidence="3 4">KACC 17565</strain>
    </source>
</reference>
<proteinExistence type="predicted"/>
<dbReference type="AlphaFoldDB" id="A0AAW9R4P1"/>
<feature type="chain" id="PRO_5043903325" description="Lipoprotein" evidence="2">
    <location>
        <begin position="22"/>
        <end position="157"/>
    </location>
</feature>
<dbReference type="PROSITE" id="PS51257">
    <property type="entry name" value="PROKAR_LIPOPROTEIN"/>
    <property type="match status" value="1"/>
</dbReference>
<evidence type="ECO:0000313" key="4">
    <source>
        <dbReference type="Proteomes" id="UP001364472"/>
    </source>
</evidence>
<organism evidence="3 4">
    <name type="scientific">Denitratimonas tolerans</name>
    <dbReference type="NCBI Taxonomy" id="1338420"/>
    <lineage>
        <taxon>Bacteria</taxon>
        <taxon>Pseudomonadati</taxon>
        <taxon>Pseudomonadota</taxon>
        <taxon>Gammaproteobacteria</taxon>
        <taxon>Lysobacterales</taxon>
        <taxon>Lysobacteraceae</taxon>
        <taxon>Denitratimonas</taxon>
    </lineage>
</organism>
<comment type="caution">
    <text evidence="3">The sequence shown here is derived from an EMBL/GenBank/DDBJ whole genome shotgun (WGS) entry which is preliminary data.</text>
</comment>
<dbReference type="RefSeq" id="WP_337335963.1">
    <property type="nucleotide sequence ID" value="NZ_JBBDHC010000017.1"/>
</dbReference>
<evidence type="ECO:0008006" key="5">
    <source>
        <dbReference type="Google" id="ProtNLM"/>
    </source>
</evidence>
<accession>A0AAW9R4P1</accession>
<evidence type="ECO:0000256" key="2">
    <source>
        <dbReference type="SAM" id="SignalP"/>
    </source>
</evidence>
<keyword evidence="4" id="KW-1185">Reference proteome</keyword>
<dbReference type="Proteomes" id="UP001364472">
    <property type="component" value="Unassembled WGS sequence"/>
</dbReference>
<gene>
    <name evidence="3" type="ORF">WB794_11315</name>
</gene>
<evidence type="ECO:0000256" key="1">
    <source>
        <dbReference type="SAM" id="MobiDB-lite"/>
    </source>
</evidence>